<feature type="compositionally biased region" description="Basic and acidic residues" evidence="1">
    <location>
        <begin position="59"/>
        <end position="68"/>
    </location>
</feature>
<dbReference type="InterPro" id="IPR032675">
    <property type="entry name" value="LRR_dom_sf"/>
</dbReference>
<dbReference type="InterPro" id="IPR055411">
    <property type="entry name" value="LRR_FXL15/At3g58940/PEG3-like"/>
</dbReference>
<feature type="region of interest" description="Disordered" evidence="1">
    <location>
        <begin position="1"/>
        <end position="89"/>
    </location>
</feature>
<organism evidence="3 4">
    <name type="scientific">Dichanthelium oligosanthes</name>
    <dbReference type="NCBI Taxonomy" id="888268"/>
    <lineage>
        <taxon>Eukaryota</taxon>
        <taxon>Viridiplantae</taxon>
        <taxon>Streptophyta</taxon>
        <taxon>Embryophyta</taxon>
        <taxon>Tracheophyta</taxon>
        <taxon>Spermatophyta</taxon>
        <taxon>Magnoliopsida</taxon>
        <taxon>Liliopsida</taxon>
        <taxon>Poales</taxon>
        <taxon>Poaceae</taxon>
        <taxon>PACMAD clade</taxon>
        <taxon>Panicoideae</taxon>
        <taxon>Panicodae</taxon>
        <taxon>Paniceae</taxon>
        <taxon>Dichantheliinae</taxon>
        <taxon>Dichanthelium</taxon>
    </lineage>
</organism>
<dbReference type="CDD" id="cd22160">
    <property type="entry name" value="F-box_AtFBL13-like"/>
    <property type="match status" value="1"/>
</dbReference>
<dbReference type="InterPro" id="IPR001810">
    <property type="entry name" value="F-box_dom"/>
</dbReference>
<dbReference type="Proteomes" id="UP000095767">
    <property type="component" value="Unassembled WGS sequence"/>
</dbReference>
<comment type="caution">
    <text evidence="3">The sequence shown here is derived from an EMBL/GenBank/DDBJ whole genome shotgun (WGS) entry which is preliminary data.</text>
</comment>
<accession>A0A1E5UXJ0</accession>
<gene>
    <name evidence="3" type="ORF">BAE44_0021371</name>
</gene>
<reference evidence="3 4" key="1">
    <citation type="submission" date="2016-09" db="EMBL/GenBank/DDBJ databases">
        <title>The draft genome of Dichanthelium oligosanthes: A C3 panicoid grass species.</title>
        <authorList>
            <person name="Studer A.J."/>
            <person name="Schnable J.C."/>
            <person name="Brutnell T.P."/>
        </authorList>
    </citation>
    <scope>NUCLEOTIDE SEQUENCE [LARGE SCALE GENOMIC DNA]</scope>
    <source>
        <strain evidence="4">cv. Kellogg 1175</strain>
        <tissue evidence="3">Leaf</tissue>
    </source>
</reference>
<evidence type="ECO:0000313" key="3">
    <source>
        <dbReference type="EMBL" id="OEL17609.1"/>
    </source>
</evidence>
<protein>
    <recommendedName>
        <fullName evidence="2">F-box domain-containing protein</fullName>
    </recommendedName>
</protein>
<dbReference type="STRING" id="888268.A0A1E5UXJ0"/>
<dbReference type="AlphaFoldDB" id="A0A1E5UXJ0"/>
<dbReference type="PANTHER" id="PTHR32141:SF94">
    <property type="entry name" value="F-BOX DOMAIN-CONTAINING PROTEIN"/>
    <property type="match status" value="1"/>
</dbReference>
<dbReference type="InterPro" id="IPR036047">
    <property type="entry name" value="F-box-like_dom_sf"/>
</dbReference>
<dbReference type="PANTHER" id="PTHR32141">
    <property type="match status" value="1"/>
</dbReference>
<dbReference type="Gene3D" id="3.80.10.10">
    <property type="entry name" value="Ribonuclease Inhibitor"/>
    <property type="match status" value="2"/>
</dbReference>
<feature type="compositionally biased region" description="Low complexity" evidence="1">
    <location>
        <begin position="1"/>
        <end position="15"/>
    </location>
</feature>
<dbReference type="EMBL" id="LWDX02059351">
    <property type="protein sequence ID" value="OEL17609.1"/>
    <property type="molecule type" value="Genomic_DNA"/>
</dbReference>
<sequence>MCCLSPSLSASATSSRRGQIVASQWPPGSSSCSNPRSDGPPPSPAPPPRAVGTDDEELADRPAKRARPESGCVDGVRTADRPAGDGRDRISDLPDAVLLSVLSFLPLRDAGRTAVLSSRWRGLFDQSLLDFNACQPFPPEGGRGSDWVIRAITDIFAARPRVRIRSFRFVMYGRGFDGRLGVVDGWFRSLARRGLRELDVDMFYTAPMPTLPKSLLVLASLETLKVFYCRFPDAGSAPVLRLPALKKLDLSNVNVSQESLHAILSHCTSLECVKLKNITGVDKICLRSKSLARLYGDFGDLKELVVEDAPNLEELVGIGLPSGKAKVKIVCAPKLKVLGYLGIRVRPLVMHDTVFDGGIRQLRTLMHTVKTLAIQVPLSEKGYTVFVAQLLKCFPCLEVLHVECLLSSQQSDYLFVNYKSFSKQRVPDDALHALLSHCTALERLKMRSMRLFDCSRVHIRSPRFKILSSDAHFDELFVEDAPNLEWLLGDNLYQRGVRFRVTHAPRLEFLGYLGMGSLAIEIGETIFTKDQILVKTLMPSLKTLAVESRNRSVGYINWFMQLLKLFPRLETIYIRSEFGPMIEDDASESWAALESTPCIDKRLKKAMFEIYRGHEWQREMAKFLHRRSSFLETMEFHCLDDIRTTWMTSAPSKEWVREQQELLCFDIRASRDARFFFFFKRHLHLKIEFTWEGYIDWIIHLLNLFPA</sequence>
<feature type="domain" description="F-box" evidence="2">
    <location>
        <begin position="87"/>
        <end position="127"/>
    </location>
</feature>
<feature type="compositionally biased region" description="Basic and acidic residues" evidence="1">
    <location>
        <begin position="77"/>
        <end position="89"/>
    </location>
</feature>
<dbReference type="Gene3D" id="1.20.1280.50">
    <property type="match status" value="1"/>
</dbReference>
<dbReference type="OrthoDB" id="668648at2759"/>
<evidence type="ECO:0000259" key="2">
    <source>
        <dbReference type="PROSITE" id="PS50181"/>
    </source>
</evidence>
<dbReference type="SUPFAM" id="SSF81383">
    <property type="entry name" value="F-box domain"/>
    <property type="match status" value="1"/>
</dbReference>
<dbReference type="Pfam" id="PF24758">
    <property type="entry name" value="LRR_At5g56370"/>
    <property type="match status" value="2"/>
</dbReference>
<dbReference type="InterPro" id="IPR053781">
    <property type="entry name" value="F-box_AtFBL13-like"/>
</dbReference>
<name>A0A1E5UXJ0_9POAL</name>
<keyword evidence="4" id="KW-1185">Reference proteome</keyword>
<proteinExistence type="predicted"/>
<dbReference type="PROSITE" id="PS50181">
    <property type="entry name" value="FBOX"/>
    <property type="match status" value="1"/>
</dbReference>
<evidence type="ECO:0000313" key="4">
    <source>
        <dbReference type="Proteomes" id="UP000095767"/>
    </source>
</evidence>
<dbReference type="Pfam" id="PF00646">
    <property type="entry name" value="F-box"/>
    <property type="match status" value="1"/>
</dbReference>
<dbReference type="SMART" id="SM00256">
    <property type="entry name" value="FBOX"/>
    <property type="match status" value="1"/>
</dbReference>
<evidence type="ECO:0000256" key="1">
    <source>
        <dbReference type="SAM" id="MobiDB-lite"/>
    </source>
</evidence>
<dbReference type="SUPFAM" id="SSF52047">
    <property type="entry name" value="RNI-like"/>
    <property type="match status" value="1"/>
</dbReference>
<dbReference type="InterPro" id="IPR055302">
    <property type="entry name" value="F-box_dom-containing"/>
</dbReference>
<feature type="compositionally biased region" description="Pro residues" evidence="1">
    <location>
        <begin position="38"/>
        <end position="49"/>
    </location>
</feature>